<evidence type="ECO:0000313" key="3">
    <source>
        <dbReference type="Proteomes" id="UP000027088"/>
    </source>
</evidence>
<feature type="domain" description="LicD/FKTN/FKRP nucleotidyltransferase" evidence="1">
    <location>
        <begin position="20"/>
        <end position="220"/>
    </location>
</feature>
<dbReference type="InterPro" id="IPR007074">
    <property type="entry name" value="LicD/FKTN/FKRP_NTP_transf"/>
</dbReference>
<keyword evidence="2" id="KW-0808">Transferase</keyword>
<sequence length="252" mass="30062">MDKKQKQVYELLKEFLQIVNKHNLQYMIIYGTLLGAKRHNGFIPWDDDIDLVVPKATLDFLVQNYPSKIYLPENNNSPLLIPKFSNDNKTNEEAVFIDLFLAIPTSRKNISKFSSLKNKIRYLHTYTRRKTFKRQWGLRILKFFSLFSWLSKKYSVGDAYNDLYSDKPEFSSVLYLPFKKKTYKNTYSKLDFDTAIESNFEDLSVKIPSNWEEILIQNYGKNWSTPKKFKYCEHLGLYDMEIFVYKKRKINN</sequence>
<dbReference type="AlphaFoldDB" id="A0A059XVN1"/>
<dbReference type="Pfam" id="PF04991">
    <property type="entry name" value="LicD"/>
    <property type="match status" value="1"/>
</dbReference>
<dbReference type="Proteomes" id="UP000027088">
    <property type="component" value="Chromosome"/>
</dbReference>
<gene>
    <name evidence="2" type="primary">licD</name>
    <name evidence="2" type="ORF">MCFN_01190</name>
</gene>
<evidence type="ECO:0000259" key="1">
    <source>
        <dbReference type="Pfam" id="PF04991"/>
    </source>
</evidence>
<evidence type="ECO:0000313" key="2">
    <source>
        <dbReference type="EMBL" id="AIA29386.1"/>
    </source>
</evidence>
<dbReference type="OrthoDB" id="9786100at2"/>
<reference evidence="2 3" key="1">
    <citation type="journal article" date="2014" name="Genome Announc.">
        <title>Complete Genome Sequence of the Bovine Mastitis Pathogen Mycoplasma californicum Strain ST-6T (ATCC 33461T).</title>
        <authorList>
            <person name="Calcutt M.J."/>
            <person name="Foecking M.F."/>
            <person name="Fox L.K."/>
        </authorList>
    </citation>
    <scope>NUCLEOTIDE SEQUENCE [LARGE SCALE GENOMIC DNA]</scope>
    <source>
        <strain evidence="2 3">ST-6</strain>
    </source>
</reference>
<dbReference type="InterPro" id="IPR052942">
    <property type="entry name" value="LPS_cholinephosphotransferase"/>
</dbReference>
<dbReference type="PANTHER" id="PTHR43404:SF1">
    <property type="entry name" value="MNN4P"/>
    <property type="match status" value="1"/>
</dbReference>
<dbReference type="PANTHER" id="PTHR43404">
    <property type="entry name" value="LIPOPOLYSACCHARIDE CHOLINEPHOSPHOTRANSFERASE LICD"/>
    <property type="match status" value="1"/>
</dbReference>
<name>A0A059XVN1_9BACT</name>
<proteinExistence type="predicted"/>
<accession>A0A059XVN1</accession>
<dbReference type="EMBL" id="CP007521">
    <property type="protein sequence ID" value="AIA29386.1"/>
    <property type="molecule type" value="Genomic_DNA"/>
</dbReference>
<dbReference type="GO" id="GO:0009100">
    <property type="term" value="P:glycoprotein metabolic process"/>
    <property type="evidence" value="ECO:0007669"/>
    <property type="project" value="UniProtKB-ARBA"/>
</dbReference>
<protein>
    <submittedName>
        <fullName evidence="2">Cholinephosphotransferase</fullName>
    </submittedName>
</protein>
<dbReference type="RefSeq" id="WP_038561372.1">
    <property type="nucleotide sequence ID" value="NZ_AP018940.1"/>
</dbReference>
<organism evidence="2 3">
    <name type="scientific">Mycoplasmopsis californica</name>
    <dbReference type="NCBI Taxonomy" id="2113"/>
    <lineage>
        <taxon>Bacteria</taxon>
        <taxon>Bacillati</taxon>
        <taxon>Mycoplasmatota</taxon>
        <taxon>Mycoplasmoidales</taxon>
        <taxon>Metamycoplasmataceae</taxon>
        <taxon>Mycoplasmopsis</taxon>
    </lineage>
</organism>
<dbReference type="NCBIfam" id="NF045866">
    <property type="entry name" value="GGPL_Ptran_Mf1"/>
    <property type="match status" value="1"/>
</dbReference>
<keyword evidence="3" id="KW-1185">Reference proteome</keyword>
<dbReference type="GO" id="GO:0016740">
    <property type="term" value="F:transferase activity"/>
    <property type="evidence" value="ECO:0007669"/>
    <property type="project" value="UniProtKB-KW"/>
</dbReference>
<dbReference type="KEGG" id="mcr:MCFN_01190"/>
<dbReference type="eggNOG" id="COG3475">
    <property type="taxonomic scope" value="Bacteria"/>
</dbReference>